<comment type="caution">
    <text evidence="1">The sequence shown here is derived from an EMBL/GenBank/DDBJ whole genome shotgun (WGS) entry which is preliminary data.</text>
</comment>
<dbReference type="EMBL" id="JAAVTK010000009">
    <property type="protein sequence ID" value="NKI90456.1"/>
    <property type="molecule type" value="Genomic_DNA"/>
</dbReference>
<dbReference type="Proteomes" id="UP000717634">
    <property type="component" value="Unassembled WGS sequence"/>
</dbReference>
<gene>
    <name evidence="1" type="ORF">HBN54_003060</name>
</gene>
<evidence type="ECO:0000313" key="1">
    <source>
        <dbReference type="EMBL" id="NKI90456.1"/>
    </source>
</evidence>
<proteinExistence type="predicted"/>
<name>A0ABX1HNH3_9BACT</name>
<keyword evidence="2" id="KW-1185">Reference proteome</keyword>
<dbReference type="RefSeq" id="WP_168674058.1">
    <property type="nucleotide sequence ID" value="NZ_JAAVTK010000009.1"/>
</dbReference>
<accession>A0ABX1HNH3</accession>
<reference evidence="1 2" key="1">
    <citation type="submission" date="2020-03" db="EMBL/GenBank/DDBJ databases">
        <title>Genomic Encyclopedia of Type Strains, Phase IV (KMG-V): Genome sequencing to study the core and pangenomes of soil and plant-associated prokaryotes.</title>
        <authorList>
            <person name="Whitman W."/>
        </authorList>
    </citation>
    <scope>NUCLEOTIDE SEQUENCE [LARGE SCALE GENOMIC DNA]</scope>
    <source>
        <strain evidence="1 2">1B</strain>
    </source>
</reference>
<protein>
    <submittedName>
        <fullName evidence="1">Uncharacterized protein</fullName>
    </submittedName>
</protein>
<organism evidence="1 2">
    <name type="scientific">Hymenobacter artigasi</name>
    <dbReference type="NCBI Taxonomy" id="2719616"/>
    <lineage>
        <taxon>Bacteria</taxon>
        <taxon>Pseudomonadati</taxon>
        <taxon>Bacteroidota</taxon>
        <taxon>Cytophagia</taxon>
        <taxon>Cytophagales</taxon>
        <taxon>Hymenobacteraceae</taxon>
        <taxon>Hymenobacter</taxon>
    </lineage>
</organism>
<sequence length="109" mass="12009">MPFFTRLPTDTNLIEAHQWFPGLQVAGVADEVPAFAGSDSLLPMSPHAYLTSRKGRLTVFAGDWVITEPTGDQHICQDRLFRMSYTPAENEFARLTLPGLAPGEPAPPR</sequence>
<evidence type="ECO:0000313" key="2">
    <source>
        <dbReference type="Proteomes" id="UP000717634"/>
    </source>
</evidence>